<keyword evidence="5 12" id="KW-0347">Helicase</keyword>
<keyword evidence="7" id="KW-0238">DNA-binding</keyword>
<dbReference type="SUPFAM" id="SSF48024">
    <property type="entry name" value="N-terminal domain of DnaB helicase"/>
    <property type="match status" value="1"/>
</dbReference>
<evidence type="ECO:0000256" key="1">
    <source>
        <dbReference type="ARBA" id="ARBA00008428"/>
    </source>
</evidence>
<dbReference type="PANTHER" id="PTHR30153:SF2">
    <property type="entry name" value="REPLICATIVE DNA HELICASE"/>
    <property type="match status" value="1"/>
</dbReference>
<keyword evidence="13" id="KW-1185">Reference proteome</keyword>
<dbReference type="RefSeq" id="WP_229524403.1">
    <property type="nucleotide sequence ID" value="NZ_JAFFQR010000064.1"/>
</dbReference>
<dbReference type="PANTHER" id="PTHR30153">
    <property type="entry name" value="REPLICATIVE DNA HELICASE DNAB"/>
    <property type="match status" value="1"/>
</dbReference>
<comment type="caution">
    <text evidence="12">The sequence shown here is derived from an EMBL/GenBank/DDBJ whole genome shotgun (WGS) entry which is preliminary data.</text>
</comment>
<keyword evidence="2" id="KW-0235">DNA replication</keyword>
<gene>
    <name evidence="12" type="ORF">ACFQ5D_09440</name>
</gene>
<evidence type="ECO:0000259" key="11">
    <source>
        <dbReference type="PROSITE" id="PS51199"/>
    </source>
</evidence>
<evidence type="ECO:0000256" key="8">
    <source>
        <dbReference type="ARBA" id="ARBA00023235"/>
    </source>
</evidence>
<evidence type="ECO:0000256" key="5">
    <source>
        <dbReference type="ARBA" id="ARBA00022806"/>
    </source>
</evidence>
<dbReference type="Pfam" id="PF03796">
    <property type="entry name" value="DnaB_C"/>
    <property type="match status" value="1"/>
</dbReference>
<dbReference type="InterPro" id="IPR007694">
    <property type="entry name" value="DNA_helicase_DnaB-like_C"/>
</dbReference>
<evidence type="ECO:0000256" key="7">
    <source>
        <dbReference type="ARBA" id="ARBA00023125"/>
    </source>
</evidence>
<dbReference type="InterPro" id="IPR027417">
    <property type="entry name" value="P-loop_NTPase"/>
</dbReference>
<evidence type="ECO:0000256" key="6">
    <source>
        <dbReference type="ARBA" id="ARBA00022840"/>
    </source>
</evidence>
<organism evidence="12 13">
    <name type="scientific">Paenibacillus farraposensis</name>
    <dbReference type="NCBI Taxonomy" id="2807095"/>
    <lineage>
        <taxon>Bacteria</taxon>
        <taxon>Bacillati</taxon>
        <taxon>Bacillota</taxon>
        <taxon>Bacilli</taxon>
        <taxon>Bacillales</taxon>
        <taxon>Paenibacillaceae</taxon>
        <taxon>Paenibacillus</taxon>
    </lineage>
</organism>
<dbReference type="PROSITE" id="PS51199">
    <property type="entry name" value="SF4_HELICASE"/>
    <property type="match status" value="1"/>
</dbReference>
<dbReference type="Proteomes" id="UP001597340">
    <property type="component" value="Unassembled WGS sequence"/>
</dbReference>
<evidence type="ECO:0000256" key="2">
    <source>
        <dbReference type="ARBA" id="ARBA00022705"/>
    </source>
</evidence>
<keyword evidence="6" id="KW-0067">ATP-binding</keyword>
<evidence type="ECO:0000256" key="3">
    <source>
        <dbReference type="ARBA" id="ARBA00022741"/>
    </source>
</evidence>
<accession>A0ABW4DCW7</accession>
<comment type="catalytic activity">
    <reaction evidence="10">
        <text>ATP + H2O = ADP + phosphate + H(+)</text>
        <dbReference type="Rhea" id="RHEA:13065"/>
        <dbReference type="ChEBI" id="CHEBI:15377"/>
        <dbReference type="ChEBI" id="CHEBI:15378"/>
        <dbReference type="ChEBI" id="CHEBI:30616"/>
        <dbReference type="ChEBI" id="CHEBI:43474"/>
        <dbReference type="ChEBI" id="CHEBI:456216"/>
        <dbReference type="EC" id="5.6.2.3"/>
    </reaction>
</comment>
<dbReference type="EMBL" id="JBHTNZ010000009">
    <property type="protein sequence ID" value="MFD1461639.1"/>
    <property type="molecule type" value="Genomic_DNA"/>
</dbReference>
<name>A0ABW4DCW7_9BACL</name>
<feature type="domain" description="SF4 helicase" evidence="11">
    <location>
        <begin position="171"/>
        <end position="440"/>
    </location>
</feature>
<dbReference type="Gene3D" id="1.10.860.10">
    <property type="entry name" value="DNAb Helicase, Chain A"/>
    <property type="match status" value="1"/>
</dbReference>
<sequence length="455" mass="52322">MTQQILDSTPMIDIQAELSTLGAVFLDSSVIDEISFLEERDFSTTTHQLIYKVMRYLNEREIPIDLVTVTQEFVKFGRTEEMGGVSYLAKLAQSSPTARNAAYYANIVRSKAIRRRGSDKGAQIMNLSYENFESDEDYFSAVEDIIDDLRPSHVAKMQSMRDSRDRYFEHIESSPEKLKTGHFKQFDNWAQLWRGWLYIIAGRPSVGKTAKALQLSHGIAVMNPDAGPVLIFSQEMDKNELMDRLVAMVAEINYPRLINKGGPEGFTNEEWTKIYDAYKKIELLNIFVQDSAGVTIDEIRSTVKQFKKKYGKIAAVIVDYLQIMEIPQKRSETRAQAIGNVTRTAKSLARRHKFVFIMLSQLDRAVDDEEPKLKHLKESGSIEQDADVVEFLYHDAKNQKDPTKKIIDSIFAKGRNVGTNRFRYEFRWWHQRYVELQKREAAQDNGGKGSRANRK</sequence>
<keyword evidence="3" id="KW-0547">Nucleotide-binding</keyword>
<dbReference type="Pfam" id="PF00772">
    <property type="entry name" value="DnaB"/>
    <property type="match status" value="1"/>
</dbReference>
<evidence type="ECO:0000256" key="4">
    <source>
        <dbReference type="ARBA" id="ARBA00022801"/>
    </source>
</evidence>
<evidence type="ECO:0000313" key="12">
    <source>
        <dbReference type="EMBL" id="MFD1461639.1"/>
    </source>
</evidence>
<evidence type="ECO:0000313" key="13">
    <source>
        <dbReference type="Proteomes" id="UP001597340"/>
    </source>
</evidence>
<comment type="similarity">
    <text evidence="1">Belongs to the helicase family. DnaB subfamily.</text>
</comment>
<dbReference type="InterPro" id="IPR016136">
    <property type="entry name" value="DNA_helicase_N/primase_C"/>
</dbReference>
<evidence type="ECO:0000256" key="10">
    <source>
        <dbReference type="ARBA" id="ARBA00048954"/>
    </source>
</evidence>
<reference evidence="13" key="1">
    <citation type="journal article" date="2019" name="Int. J. Syst. Evol. Microbiol.">
        <title>The Global Catalogue of Microorganisms (GCM) 10K type strain sequencing project: providing services to taxonomists for standard genome sequencing and annotation.</title>
        <authorList>
            <consortium name="The Broad Institute Genomics Platform"/>
            <consortium name="The Broad Institute Genome Sequencing Center for Infectious Disease"/>
            <person name="Wu L."/>
            <person name="Ma J."/>
        </authorList>
    </citation>
    <scope>NUCLEOTIDE SEQUENCE [LARGE SCALE GENOMIC DNA]</scope>
    <source>
        <strain evidence="13">CCM 9147</strain>
    </source>
</reference>
<keyword evidence="4" id="KW-0378">Hydrolase</keyword>
<evidence type="ECO:0000256" key="9">
    <source>
        <dbReference type="ARBA" id="ARBA00044969"/>
    </source>
</evidence>
<dbReference type="InterPro" id="IPR007693">
    <property type="entry name" value="DNA_helicase_DnaB-like_N"/>
</dbReference>
<dbReference type="GO" id="GO:0004386">
    <property type="term" value="F:helicase activity"/>
    <property type="evidence" value="ECO:0007669"/>
    <property type="project" value="UniProtKB-KW"/>
</dbReference>
<dbReference type="EC" id="5.6.2.3" evidence="9"/>
<dbReference type="InterPro" id="IPR036185">
    <property type="entry name" value="DNA_heli_DnaB-like_N_sf"/>
</dbReference>
<protein>
    <recommendedName>
        <fullName evidence="9">DNA 5'-3' helicase</fullName>
        <ecNumber evidence="9">5.6.2.3</ecNumber>
    </recommendedName>
</protein>
<dbReference type="Gene3D" id="3.40.50.300">
    <property type="entry name" value="P-loop containing nucleotide triphosphate hydrolases"/>
    <property type="match status" value="1"/>
</dbReference>
<dbReference type="SUPFAM" id="SSF52540">
    <property type="entry name" value="P-loop containing nucleoside triphosphate hydrolases"/>
    <property type="match status" value="1"/>
</dbReference>
<keyword evidence="8" id="KW-0413">Isomerase</keyword>
<proteinExistence type="inferred from homology"/>